<feature type="region of interest" description="Disordered" evidence="6">
    <location>
        <begin position="396"/>
        <end position="421"/>
    </location>
</feature>
<evidence type="ECO:0000256" key="2">
    <source>
        <dbReference type="ARBA" id="ARBA00022741"/>
    </source>
</evidence>
<keyword evidence="7" id="KW-0812">Transmembrane</keyword>
<evidence type="ECO:0000256" key="5">
    <source>
        <dbReference type="PROSITE-ProRule" id="PRU10141"/>
    </source>
</evidence>
<organism evidence="9 10">
    <name type="scientific">Dictyobacter arantiisoli</name>
    <dbReference type="NCBI Taxonomy" id="2014874"/>
    <lineage>
        <taxon>Bacteria</taxon>
        <taxon>Bacillati</taxon>
        <taxon>Chloroflexota</taxon>
        <taxon>Ktedonobacteria</taxon>
        <taxon>Ktedonobacterales</taxon>
        <taxon>Dictyobacteraceae</taxon>
        <taxon>Dictyobacter</taxon>
    </lineage>
</organism>
<keyword evidence="10" id="KW-1185">Reference proteome</keyword>
<dbReference type="SUPFAM" id="SSF56112">
    <property type="entry name" value="Protein kinase-like (PK-like)"/>
    <property type="match status" value="1"/>
</dbReference>
<name>A0A5A5T751_9CHLR</name>
<protein>
    <recommendedName>
        <fullName evidence="8">Protein kinase domain-containing protein</fullName>
    </recommendedName>
</protein>
<feature type="binding site" evidence="5">
    <location>
        <position position="41"/>
    </location>
    <ligand>
        <name>ATP</name>
        <dbReference type="ChEBI" id="CHEBI:30616"/>
    </ligand>
</feature>
<keyword evidence="2 5" id="KW-0547">Nucleotide-binding</keyword>
<accession>A0A5A5T751</accession>
<dbReference type="InterPro" id="IPR008271">
    <property type="entry name" value="Ser/Thr_kinase_AS"/>
</dbReference>
<feature type="domain" description="Protein kinase" evidence="8">
    <location>
        <begin position="12"/>
        <end position="269"/>
    </location>
</feature>
<keyword evidence="7" id="KW-0472">Membrane</keyword>
<dbReference type="InterPro" id="IPR011009">
    <property type="entry name" value="Kinase-like_dom_sf"/>
</dbReference>
<evidence type="ECO:0000256" key="6">
    <source>
        <dbReference type="SAM" id="MobiDB-lite"/>
    </source>
</evidence>
<keyword evidence="3" id="KW-0418">Kinase</keyword>
<dbReference type="Gene3D" id="2.60.120.560">
    <property type="entry name" value="Exo-inulinase, domain 1"/>
    <property type="match status" value="1"/>
</dbReference>
<gene>
    <name evidence="9" type="ORF">KDI_03280</name>
</gene>
<evidence type="ECO:0000256" key="7">
    <source>
        <dbReference type="SAM" id="Phobius"/>
    </source>
</evidence>
<sequence>MEDRIGQQLGNYKILRRVGQGGFADVYLGEHIHLRTQAAIKVLQVRLGDNNIQNFLNEARTIAHLVHPYIVRVLDFGVQDNVPFLVMDYAPHGTFRQRFLQGKPLPPAPLVTYIKQTAAALQYGHDKKLIHRDVKPENMLLGPNDEVLLGDFGLALIAYNSISRSLTETAGTAAYMAPEQLQGKPRPASDQYALGVIAYEWLTGSCPFQGSFFEIASQQVLASPPAIREKVPMIPAEIEKVVLRALEKDPQQRFPQVRDFALALEEACLTGKQYSFDLPLNTLTTTQREAGAPEAIHSKVINASMAMNSLSAAKNAHPNNSVIGIRQLAEQSATAREGAQQFHPEQFSPRNTSTSALEQFPLSNSHVFRPQDVLLVPGAQSQINPVPFQKIAPQPDEAQLHDQRAQEQREQGSSTTVDINSLPALPIPEETDLWSSSALSKNGMFDFSALSTPASAAQPGNARPNMPAFTTPQTAPARKPEDRIILHQIPASSASGKPKNLMRAATAGIVILIMIVIITSGISIFTVANNSAAQQQAKQAANATATSQANTHATMTTIENKNLQATQTAQEKIARINPYFKTGGGTLLQNDTLTSNQHNWPEGTDISGSTTGTCIFSPQGYQIIAPSLLPTACIQTQQMLTNFTYQVNLSFASVGQSYSGGGLIFRANNASKAYYFFELFGSGNYSIQKCVSSNCADYLDGYKLGKSAIPNFKTGINTTNTLAVTANGDTFTFFVNKVQVTQITDETYTYTSGTIGLLATAGNDTGLDTAANTQTTAIFTNAKVWQQ</sequence>
<evidence type="ECO:0000256" key="3">
    <source>
        <dbReference type="ARBA" id="ARBA00022777"/>
    </source>
</evidence>
<dbReference type="InterPro" id="IPR000719">
    <property type="entry name" value="Prot_kinase_dom"/>
</dbReference>
<evidence type="ECO:0000256" key="1">
    <source>
        <dbReference type="ARBA" id="ARBA00022679"/>
    </source>
</evidence>
<feature type="transmembrane region" description="Helical" evidence="7">
    <location>
        <begin position="504"/>
        <end position="528"/>
    </location>
</feature>
<evidence type="ECO:0000259" key="8">
    <source>
        <dbReference type="PROSITE" id="PS50011"/>
    </source>
</evidence>
<feature type="compositionally biased region" description="Basic and acidic residues" evidence="6">
    <location>
        <begin position="398"/>
        <end position="410"/>
    </location>
</feature>
<evidence type="ECO:0000256" key="4">
    <source>
        <dbReference type="ARBA" id="ARBA00022840"/>
    </source>
</evidence>
<dbReference type="PANTHER" id="PTHR43289">
    <property type="entry name" value="MITOGEN-ACTIVATED PROTEIN KINASE KINASE KINASE 20-RELATED"/>
    <property type="match status" value="1"/>
</dbReference>
<dbReference type="Gene3D" id="1.10.510.10">
    <property type="entry name" value="Transferase(Phosphotransferase) domain 1"/>
    <property type="match status" value="1"/>
</dbReference>
<evidence type="ECO:0000313" key="10">
    <source>
        <dbReference type="Proteomes" id="UP000322530"/>
    </source>
</evidence>
<dbReference type="AlphaFoldDB" id="A0A5A5T751"/>
<dbReference type="PROSITE" id="PS00108">
    <property type="entry name" value="PROTEIN_KINASE_ST"/>
    <property type="match status" value="1"/>
</dbReference>
<keyword evidence="7" id="KW-1133">Transmembrane helix</keyword>
<dbReference type="GO" id="GO:0005524">
    <property type="term" value="F:ATP binding"/>
    <property type="evidence" value="ECO:0007669"/>
    <property type="project" value="UniProtKB-UniRule"/>
</dbReference>
<dbReference type="Pfam" id="PF00069">
    <property type="entry name" value="Pkinase"/>
    <property type="match status" value="1"/>
</dbReference>
<evidence type="ECO:0000313" key="9">
    <source>
        <dbReference type="EMBL" id="GCF06764.1"/>
    </source>
</evidence>
<dbReference type="CDD" id="cd14014">
    <property type="entry name" value="STKc_PknB_like"/>
    <property type="match status" value="1"/>
</dbReference>
<reference evidence="9 10" key="1">
    <citation type="submission" date="2019-01" db="EMBL/GenBank/DDBJ databases">
        <title>Draft genome sequence of Dictyobacter sp. Uno17.</title>
        <authorList>
            <person name="Wang C.M."/>
            <person name="Zheng Y."/>
            <person name="Sakai Y."/>
            <person name="Abe K."/>
            <person name="Yokota A."/>
            <person name="Yabe S."/>
        </authorList>
    </citation>
    <scope>NUCLEOTIDE SEQUENCE [LARGE SCALE GENOMIC DNA]</scope>
    <source>
        <strain evidence="9 10">Uno17</strain>
    </source>
</reference>
<dbReference type="InterPro" id="IPR017441">
    <property type="entry name" value="Protein_kinase_ATP_BS"/>
</dbReference>
<dbReference type="PROSITE" id="PS50011">
    <property type="entry name" value="PROTEIN_KINASE_DOM"/>
    <property type="match status" value="1"/>
</dbReference>
<dbReference type="GO" id="GO:0004674">
    <property type="term" value="F:protein serine/threonine kinase activity"/>
    <property type="evidence" value="ECO:0007669"/>
    <property type="project" value="TreeGrafter"/>
</dbReference>
<proteinExistence type="predicted"/>
<dbReference type="RefSeq" id="WP_172631782.1">
    <property type="nucleotide sequence ID" value="NZ_BIXY01000002.1"/>
</dbReference>
<comment type="caution">
    <text evidence="9">The sequence shown here is derived from an EMBL/GenBank/DDBJ whole genome shotgun (WGS) entry which is preliminary data.</text>
</comment>
<keyword evidence="1" id="KW-0808">Transferase</keyword>
<feature type="region of interest" description="Disordered" evidence="6">
    <location>
        <begin position="333"/>
        <end position="353"/>
    </location>
</feature>
<dbReference type="SMART" id="SM00220">
    <property type="entry name" value="S_TKc"/>
    <property type="match status" value="1"/>
</dbReference>
<dbReference type="Proteomes" id="UP000322530">
    <property type="component" value="Unassembled WGS sequence"/>
</dbReference>
<dbReference type="EMBL" id="BIXY01000002">
    <property type="protein sequence ID" value="GCF06764.1"/>
    <property type="molecule type" value="Genomic_DNA"/>
</dbReference>
<dbReference type="PROSITE" id="PS00107">
    <property type="entry name" value="PROTEIN_KINASE_ATP"/>
    <property type="match status" value="1"/>
</dbReference>
<keyword evidence="4 5" id="KW-0067">ATP-binding</keyword>
<dbReference type="PANTHER" id="PTHR43289:SF34">
    <property type="entry name" value="SERINE_THREONINE-PROTEIN KINASE YBDM-RELATED"/>
    <property type="match status" value="1"/>
</dbReference>